<dbReference type="Proteomes" id="UP000838878">
    <property type="component" value="Chromosome 12"/>
</dbReference>
<dbReference type="OrthoDB" id="6930323at2759"/>
<dbReference type="InterPro" id="IPR036691">
    <property type="entry name" value="Endo/exonu/phosph_ase_sf"/>
</dbReference>
<gene>
    <name evidence="1" type="ORF">BINO364_LOCUS4284</name>
</gene>
<dbReference type="SUPFAM" id="SSF56219">
    <property type="entry name" value="DNase I-like"/>
    <property type="match status" value="1"/>
</dbReference>
<evidence type="ECO:0000313" key="2">
    <source>
        <dbReference type="Proteomes" id="UP000838878"/>
    </source>
</evidence>
<organism evidence="1 2">
    <name type="scientific">Brenthis ino</name>
    <name type="common">lesser marbled fritillary</name>
    <dbReference type="NCBI Taxonomy" id="405034"/>
    <lineage>
        <taxon>Eukaryota</taxon>
        <taxon>Metazoa</taxon>
        <taxon>Ecdysozoa</taxon>
        <taxon>Arthropoda</taxon>
        <taxon>Hexapoda</taxon>
        <taxon>Insecta</taxon>
        <taxon>Pterygota</taxon>
        <taxon>Neoptera</taxon>
        <taxon>Endopterygota</taxon>
        <taxon>Lepidoptera</taxon>
        <taxon>Glossata</taxon>
        <taxon>Ditrysia</taxon>
        <taxon>Papilionoidea</taxon>
        <taxon>Nymphalidae</taxon>
        <taxon>Heliconiinae</taxon>
        <taxon>Argynnini</taxon>
        <taxon>Brenthis</taxon>
    </lineage>
</organism>
<dbReference type="PANTHER" id="PTHR33776">
    <property type="entry name" value="ENDO/EXONUCLEASE/PHOSPHATASE DOMAIN-CONTAINING PROTEIN"/>
    <property type="match status" value="1"/>
</dbReference>
<evidence type="ECO:0000313" key="1">
    <source>
        <dbReference type="EMBL" id="CAH0717704.1"/>
    </source>
</evidence>
<dbReference type="AlphaFoldDB" id="A0A8J9Y543"/>
<protein>
    <recommendedName>
        <fullName evidence="3">Endonuclease/exonuclease/phosphatase domain-containing protein</fullName>
    </recommendedName>
</protein>
<keyword evidence="2" id="KW-1185">Reference proteome</keyword>
<feature type="non-terminal residue" evidence="1">
    <location>
        <position position="223"/>
    </location>
</feature>
<dbReference type="EMBL" id="OV170232">
    <property type="protein sequence ID" value="CAH0717704.1"/>
    <property type="molecule type" value="Genomic_DNA"/>
</dbReference>
<sequence>MLARLDISCEIIILTETWYSKILNAPILLSYDSYCTTNNQNPNDGVIAYIKQSSGYIVEEKILTDASCLLIRVSTDTVVLGIYRSPSERNIDNFLRSLDVLPSDLSNYSNIVLVGDLNIDITQNNIDKNSDQYLNLLATHGLLPGHVYPTRDRTCLDPSMIKAKHPSLTIVIETSLTDHYPVLTCIKLKHNSIITKNTNSRKIHYKAILDELKLLFSCSWKFQ</sequence>
<evidence type="ECO:0008006" key="3">
    <source>
        <dbReference type="Google" id="ProtNLM"/>
    </source>
</evidence>
<dbReference type="PANTHER" id="PTHR33776:SF4">
    <property type="entry name" value="ENDONUCLEASE_EXONUCLEASE_PHOSPHATASE DOMAIN-CONTAINING PROTEIN"/>
    <property type="match status" value="1"/>
</dbReference>
<reference evidence="1" key="1">
    <citation type="submission" date="2021-12" db="EMBL/GenBank/DDBJ databases">
        <authorList>
            <person name="Martin H S."/>
        </authorList>
    </citation>
    <scope>NUCLEOTIDE SEQUENCE</scope>
</reference>
<accession>A0A8J9Y543</accession>
<name>A0A8J9Y543_9NEOP</name>
<proteinExistence type="predicted"/>
<dbReference type="Gene3D" id="3.60.10.10">
    <property type="entry name" value="Endonuclease/exonuclease/phosphatase"/>
    <property type="match status" value="1"/>
</dbReference>